<dbReference type="AlphaFoldDB" id="A0A821FE90"/>
<evidence type="ECO:0000313" key="2">
    <source>
        <dbReference type="EMBL" id="CAF4648730.1"/>
    </source>
</evidence>
<evidence type="ECO:0000259" key="1">
    <source>
        <dbReference type="Pfam" id="PF24951"/>
    </source>
</evidence>
<name>A0A821FE90_9BILA</name>
<protein>
    <recommendedName>
        <fullName evidence="1">PAC1-like LisH-like dimerisation domain-containing protein</fullName>
    </recommendedName>
</protein>
<accession>A0A821FE90</accession>
<dbReference type="SUPFAM" id="SSF109925">
    <property type="entry name" value="Lissencephaly-1 protein (Lis-1, PAF-AH alpha) N-terminal domain"/>
    <property type="match status" value="1"/>
</dbReference>
<comment type="caution">
    <text evidence="2">The sequence shown here is derived from an EMBL/GenBank/DDBJ whole genome shotgun (WGS) entry which is preliminary data.</text>
</comment>
<reference evidence="2" key="1">
    <citation type="submission" date="2021-02" db="EMBL/GenBank/DDBJ databases">
        <authorList>
            <person name="Nowell W R."/>
        </authorList>
    </citation>
    <scope>NUCLEOTIDE SEQUENCE</scope>
</reference>
<keyword evidence="3" id="KW-1185">Reference proteome</keyword>
<dbReference type="InterPro" id="IPR056795">
    <property type="entry name" value="PAC1-like_LisH-like_dom"/>
</dbReference>
<proteinExistence type="predicted"/>
<feature type="non-terminal residue" evidence="2">
    <location>
        <position position="1"/>
    </location>
</feature>
<dbReference type="EMBL" id="CAJOBG010086066">
    <property type="protein sequence ID" value="CAF4648730.1"/>
    <property type="molecule type" value="Genomic_DNA"/>
</dbReference>
<organism evidence="2 3">
    <name type="scientific">Rotaria magnacalcarata</name>
    <dbReference type="NCBI Taxonomy" id="392030"/>
    <lineage>
        <taxon>Eukaryota</taxon>
        <taxon>Metazoa</taxon>
        <taxon>Spiralia</taxon>
        <taxon>Gnathifera</taxon>
        <taxon>Rotifera</taxon>
        <taxon>Eurotatoria</taxon>
        <taxon>Bdelloidea</taxon>
        <taxon>Philodinida</taxon>
        <taxon>Philodinidae</taxon>
        <taxon>Rotaria</taxon>
    </lineage>
</organism>
<sequence>MVLSEKQKHELNQAIADYLVTSGYTVSCKEFCREANI</sequence>
<evidence type="ECO:0000313" key="3">
    <source>
        <dbReference type="Proteomes" id="UP000663866"/>
    </source>
</evidence>
<dbReference type="Gene3D" id="1.20.960.30">
    <property type="match status" value="1"/>
</dbReference>
<dbReference type="PROSITE" id="PS50896">
    <property type="entry name" value="LISH"/>
    <property type="match status" value="1"/>
</dbReference>
<dbReference type="InterPro" id="IPR006594">
    <property type="entry name" value="LisH"/>
</dbReference>
<dbReference type="Proteomes" id="UP000663866">
    <property type="component" value="Unassembled WGS sequence"/>
</dbReference>
<gene>
    <name evidence="2" type="ORF">OVN521_LOCUS46744</name>
</gene>
<dbReference type="Pfam" id="PF24951">
    <property type="entry name" value="LisH_PAC1"/>
    <property type="match status" value="1"/>
</dbReference>
<dbReference type="InterPro" id="IPR037190">
    <property type="entry name" value="LIS1_N"/>
</dbReference>
<feature type="domain" description="PAC1-like LisH-like dimerisation" evidence="1">
    <location>
        <begin position="5"/>
        <end position="37"/>
    </location>
</feature>